<dbReference type="Pfam" id="PF03947">
    <property type="entry name" value="Ribosomal_L2_C"/>
    <property type="match status" value="1"/>
</dbReference>
<feature type="domain" description="Large ribosomal subunit protein uL2 RNA-binding" evidence="8">
    <location>
        <begin position="42"/>
        <end position="118"/>
    </location>
</feature>
<dbReference type="GO" id="GO:0002181">
    <property type="term" value="P:cytoplasmic translation"/>
    <property type="evidence" value="ECO:0007669"/>
    <property type="project" value="TreeGrafter"/>
</dbReference>
<keyword evidence="5" id="KW-0694">RNA-binding</keyword>
<comment type="subunit">
    <text evidence="5">Part of the 50S ribosomal subunit. Forms a bridge to the 30S subunit in the 70S ribosome.</text>
</comment>
<dbReference type="SMART" id="SM01382">
    <property type="entry name" value="Ribosomal_L2_C"/>
    <property type="match status" value="1"/>
</dbReference>
<evidence type="ECO:0000256" key="1">
    <source>
        <dbReference type="ARBA" id="ARBA00005636"/>
    </source>
</evidence>
<name>A0A0G1PMW3_9BACT</name>
<dbReference type="SMART" id="SM01383">
    <property type="entry name" value="Ribosomal_L2"/>
    <property type="match status" value="1"/>
</dbReference>
<keyword evidence="3 5" id="KW-0687">Ribonucleoprotein</keyword>
<organism evidence="9 10">
    <name type="scientific">Candidatus Uhrbacteria bacterium GW2011_GWF2_46_218</name>
    <dbReference type="NCBI Taxonomy" id="1619001"/>
    <lineage>
        <taxon>Bacteria</taxon>
        <taxon>Candidatus Uhriibacteriota</taxon>
    </lineage>
</organism>
<evidence type="ECO:0000313" key="10">
    <source>
        <dbReference type="Proteomes" id="UP000034705"/>
    </source>
</evidence>
<feature type="region of interest" description="Disordered" evidence="6">
    <location>
        <begin position="221"/>
        <end position="284"/>
    </location>
</feature>
<evidence type="ECO:0000256" key="4">
    <source>
        <dbReference type="ARBA" id="ARBA00035242"/>
    </source>
</evidence>
<dbReference type="Gene3D" id="2.40.50.140">
    <property type="entry name" value="Nucleic acid-binding proteins"/>
    <property type="match status" value="1"/>
</dbReference>
<evidence type="ECO:0000313" key="9">
    <source>
        <dbReference type="EMBL" id="KKU34124.1"/>
    </source>
</evidence>
<dbReference type="SUPFAM" id="SSF50104">
    <property type="entry name" value="Translation proteins SH3-like domain"/>
    <property type="match status" value="1"/>
</dbReference>
<dbReference type="PANTHER" id="PTHR13691:SF5">
    <property type="entry name" value="LARGE RIBOSOMAL SUBUNIT PROTEIN UL2M"/>
    <property type="match status" value="1"/>
</dbReference>
<comment type="similarity">
    <text evidence="1 5">Belongs to the universal ribosomal protein uL2 family.</text>
</comment>
<dbReference type="AlphaFoldDB" id="A0A0G1PMW3"/>
<dbReference type="NCBIfam" id="TIGR01171">
    <property type="entry name" value="rplB_bact"/>
    <property type="match status" value="1"/>
</dbReference>
<comment type="function">
    <text evidence="5">One of the primary rRNA binding proteins. Required for association of the 30S and 50S subunits to form the 70S ribosome, for tRNA binding and peptide bond formation. It has been suggested to have peptidyltransferase activity; this is somewhat controversial. Makes several contacts with the 16S rRNA in the 70S ribosome.</text>
</comment>
<evidence type="ECO:0000256" key="3">
    <source>
        <dbReference type="ARBA" id="ARBA00023274"/>
    </source>
</evidence>
<evidence type="ECO:0000256" key="6">
    <source>
        <dbReference type="SAM" id="MobiDB-lite"/>
    </source>
</evidence>
<evidence type="ECO:0000256" key="2">
    <source>
        <dbReference type="ARBA" id="ARBA00022980"/>
    </source>
</evidence>
<comment type="caution">
    <text evidence="9">The sequence shown here is derived from an EMBL/GenBank/DDBJ whole genome shotgun (WGS) entry which is preliminary data.</text>
</comment>
<keyword evidence="2 5" id="KW-0689">Ribosomal protein</keyword>
<dbReference type="FunFam" id="4.10.950.10:FF:000001">
    <property type="entry name" value="50S ribosomal protein L2"/>
    <property type="match status" value="1"/>
</dbReference>
<dbReference type="Gene3D" id="4.10.950.10">
    <property type="entry name" value="Ribosomal protein L2, domain 3"/>
    <property type="match status" value="1"/>
</dbReference>
<dbReference type="FunFam" id="2.30.30.30:FF:000001">
    <property type="entry name" value="50S ribosomal protein L2"/>
    <property type="match status" value="1"/>
</dbReference>
<dbReference type="Proteomes" id="UP000034705">
    <property type="component" value="Unassembled WGS sequence"/>
</dbReference>
<feature type="domain" description="Large ribosomal subunit protein uL2 C-terminal" evidence="7">
    <location>
        <begin position="125"/>
        <end position="254"/>
    </location>
</feature>
<keyword evidence="5" id="KW-0699">rRNA-binding</keyword>
<dbReference type="PATRIC" id="fig|1619001.3.peg.202"/>
<proteinExistence type="inferred from homology"/>
<dbReference type="InterPro" id="IPR014722">
    <property type="entry name" value="Rib_uL2_dom2"/>
</dbReference>
<protein>
    <recommendedName>
        <fullName evidence="4 5">Large ribosomal subunit protein uL2</fullName>
    </recommendedName>
</protein>
<dbReference type="GO" id="GO:0015934">
    <property type="term" value="C:large ribosomal subunit"/>
    <property type="evidence" value="ECO:0007669"/>
    <property type="project" value="InterPro"/>
</dbReference>
<dbReference type="Gene3D" id="2.30.30.30">
    <property type="match status" value="1"/>
</dbReference>
<dbReference type="PIRSF" id="PIRSF002158">
    <property type="entry name" value="Ribosomal_L2"/>
    <property type="match status" value="1"/>
</dbReference>
<dbReference type="PANTHER" id="PTHR13691">
    <property type="entry name" value="RIBOSOMAL PROTEIN L2"/>
    <property type="match status" value="1"/>
</dbReference>
<dbReference type="GO" id="GO:0003735">
    <property type="term" value="F:structural constituent of ribosome"/>
    <property type="evidence" value="ECO:0007669"/>
    <property type="project" value="InterPro"/>
</dbReference>
<dbReference type="InterPro" id="IPR005880">
    <property type="entry name" value="Ribosomal_uL2_bac/org-type"/>
</dbReference>
<dbReference type="SUPFAM" id="SSF50249">
    <property type="entry name" value="Nucleic acid-binding proteins"/>
    <property type="match status" value="1"/>
</dbReference>
<dbReference type="InterPro" id="IPR002171">
    <property type="entry name" value="Ribosomal_uL2"/>
</dbReference>
<reference evidence="9 10" key="1">
    <citation type="journal article" date="2015" name="Nature">
        <title>rRNA introns, odd ribosomes, and small enigmatic genomes across a large radiation of phyla.</title>
        <authorList>
            <person name="Brown C.T."/>
            <person name="Hug L.A."/>
            <person name="Thomas B.C."/>
            <person name="Sharon I."/>
            <person name="Castelle C.J."/>
            <person name="Singh A."/>
            <person name="Wilkins M.J."/>
            <person name="Williams K.H."/>
            <person name="Banfield J.F."/>
        </authorList>
    </citation>
    <scope>NUCLEOTIDE SEQUENCE [LARGE SCALE GENOMIC DNA]</scope>
</reference>
<dbReference type="HAMAP" id="MF_01320_B">
    <property type="entry name" value="Ribosomal_uL2_B"/>
    <property type="match status" value="1"/>
</dbReference>
<dbReference type="InterPro" id="IPR012340">
    <property type="entry name" value="NA-bd_OB-fold"/>
</dbReference>
<dbReference type="InterPro" id="IPR008991">
    <property type="entry name" value="Translation_prot_SH3-like_sf"/>
</dbReference>
<gene>
    <name evidence="5" type="primary">rplB</name>
    <name evidence="9" type="ORF">UX45_C0003G0015</name>
</gene>
<dbReference type="GO" id="GO:0016740">
    <property type="term" value="F:transferase activity"/>
    <property type="evidence" value="ECO:0007669"/>
    <property type="project" value="InterPro"/>
</dbReference>
<dbReference type="GO" id="GO:0019843">
    <property type="term" value="F:rRNA binding"/>
    <property type="evidence" value="ECO:0007669"/>
    <property type="project" value="UniProtKB-UniRule"/>
</dbReference>
<accession>A0A0G1PMW3</accession>
<evidence type="ECO:0000259" key="7">
    <source>
        <dbReference type="SMART" id="SM01382"/>
    </source>
</evidence>
<dbReference type="InterPro" id="IPR022669">
    <property type="entry name" value="Ribosomal_uL2_C"/>
</dbReference>
<sequence length="284" mass="31098">MSVKHYRPTSAGRRISSVDTFSDITNEKPFKKLTITRKQHAGRTNSGKISVRHQGGGARRRLRLVDFLQNKYDIPGKIVTVEYDPNRGARIALLQFLDGEKRYVLAIDGMKIGDMIISSLQKGDARVGNRFPLEMIPVGMEVCNVELTPGKGGQCVRGAGASAQLMAVEGSFAVIRLPSGETRMVPKQCMATIGKVSNADHRLIRWGKAGRMRHRGIRPTVRGKAMNPVDHPHGGGEGRNSIGLKHPKTPSGKPAFGVKTRGKKSTDSRILQRRRSGRFVGGSK</sequence>
<dbReference type="Pfam" id="PF00181">
    <property type="entry name" value="Ribosomal_L2_N"/>
    <property type="match status" value="1"/>
</dbReference>
<dbReference type="EMBL" id="LCMG01000003">
    <property type="protein sequence ID" value="KKU34124.1"/>
    <property type="molecule type" value="Genomic_DNA"/>
</dbReference>
<dbReference type="InterPro" id="IPR014726">
    <property type="entry name" value="Ribosomal_uL2_dom3"/>
</dbReference>
<evidence type="ECO:0000256" key="5">
    <source>
        <dbReference type="HAMAP-Rule" id="MF_01320"/>
    </source>
</evidence>
<evidence type="ECO:0000259" key="8">
    <source>
        <dbReference type="SMART" id="SM01383"/>
    </source>
</evidence>
<dbReference type="InterPro" id="IPR022666">
    <property type="entry name" value="Ribosomal_uL2_RNA-bd_dom"/>
</dbReference>